<dbReference type="Proteomes" id="UP000019141">
    <property type="component" value="Unassembled WGS sequence"/>
</dbReference>
<dbReference type="InterPro" id="IPR011251">
    <property type="entry name" value="Luciferase-like_dom"/>
</dbReference>
<evidence type="ECO:0000313" key="2">
    <source>
        <dbReference type="EMBL" id="ETX02882.1"/>
    </source>
</evidence>
<feature type="domain" description="Luciferase-like" evidence="1">
    <location>
        <begin position="58"/>
        <end position="358"/>
    </location>
</feature>
<sequence length="404" mass="45293">MNELSKRLENLSPEQRKLLTQRLRAKGMKLPGDEAPAAASIETRRASEARRARGMQFSLLFFSGDGTTQTDDKYDFLLECARFADAHGFSAIWTPERHFQAFGGLFPNPSVLSAALAMVTQRLQIRAGSVVVPLHNPIRLAEEWAVVDNLSKGRVAISMATGWNRGDFTIMPEHYDDRREIAFDNLALIRRLWRGEPVSFTGVDEEAFEVTILPKPLQAELPIWVTSSGSPQTWIEAGEIGANILTSVGRDPDDLIPGIASYREAREKHGYDPAAGIVSVMMHTFVGEDEALVKQQVKAPLSDYLKTFIAQDQILSEETGVEAQQISERDRAEMIDFAFERYFQQAALLGTPEKCDRMVEWMQAVDVDEIACLVDFGTDQDAVRASFQHLSQLRERFSPEHMSN</sequence>
<dbReference type="Pfam" id="PF00296">
    <property type="entry name" value="Bac_luciferase"/>
    <property type="match status" value="1"/>
</dbReference>
<dbReference type="Gene3D" id="3.20.20.30">
    <property type="entry name" value="Luciferase-like domain"/>
    <property type="match status" value="1"/>
</dbReference>
<dbReference type="EMBL" id="AZHW01000100">
    <property type="protein sequence ID" value="ETX02882.1"/>
    <property type="molecule type" value="Genomic_DNA"/>
</dbReference>
<dbReference type="InterPro" id="IPR036661">
    <property type="entry name" value="Luciferase-like_sf"/>
</dbReference>
<evidence type="ECO:0000313" key="3">
    <source>
        <dbReference type="Proteomes" id="UP000019141"/>
    </source>
</evidence>
<accession>W4LZS4</accession>
<name>W4LZS4_ENTF1</name>
<dbReference type="InterPro" id="IPR024011">
    <property type="entry name" value="Biosynth_lucif-like_mOase_dom"/>
</dbReference>
<dbReference type="GO" id="GO:0005829">
    <property type="term" value="C:cytosol"/>
    <property type="evidence" value="ECO:0007669"/>
    <property type="project" value="TreeGrafter"/>
</dbReference>
<reference evidence="2 3" key="1">
    <citation type="journal article" date="2014" name="Nature">
        <title>An environmental bacterial taxon with a large and distinct metabolic repertoire.</title>
        <authorList>
            <person name="Wilson M.C."/>
            <person name="Mori T."/>
            <person name="Ruckert C."/>
            <person name="Uria A.R."/>
            <person name="Helf M.J."/>
            <person name="Takada K."/>
            <person name="Gernert C."/>
            <person name="Steffens U.A."/>
            <person name="Heycke N."/>
            <person name="Schmitt S."/>
            <person name="Rinke C."/>
            <person name="Helfrich E.J."/>
            <person name="Brachmann A.O."/>
            <person name="Gurgui C."/>
            <person name="Wakimoto T."/>
            <person name="Kracht M."/>
            <person name="Crusemann M."/>
            <person name="Hentschel U."/>
            <person name="Abe I."/>
            <person name="Matsunaga S."/>
            <person name="Kalinowski J."/>
            <person name="Takeyama H."/>
            <person name="Piel J."/>
        </authorList>
    </citation>
    <scope>NUCLEOTIDE SEQUENCE [LARGE SCALE GENOMIC DNA]</scope>
    <source>
        <strain evidence="3">TSY1</strain>
    </source>
</reference>
<evidence type="ECO:0000259" key="1">
    <source>
        <dbReference type="Pfam" id="PF00296"/>
    </source>
</evidence>
<dbReference type="SUPFAM" id="SSF51679">
    <property type="entry name" value="Bacterial luciferase-like"/>
    <property type="match status" value="1"/>
</dbReference>
<organism evidence="2 3">
    <name type="scientific">Entotheonella factor</name>
    <dbReference type="NCBI Taxonomy" id="1429438"/>
    <lineage>
        <taxon>Bacteria</taxon>
        <taxon>Pseudomonadati</taxon>
        <taxon>Nitrospinota/Tectimicrobiota group</taxon>
        <taxon>Candidatus Tectimicrobiota</taxon>
        <taxon>Candidatus Entotheonellia</taxon>
        <taxon>Candidatus Entotheonellales</taxon>
        <taxon>Candidatus Entotheonellaceae</taxon>
        <taxon>Candidatus Entotheonella</taxon>
    </lineage>
</organism>
<proteinExistence type="predicted"/>
<dbReference type="AlphaFoldDB" id="W4LZS4"/>
<dbReference type="PANTHER" id="PTHR30137:SF6">
    <property type="entry name" value="LUCIFERASE-LIKE MONOOXYGENASE"/>
    <property type="match status" value="1"/>
</dbReference>
<gene>
    <name evidence="2" type="ORF">ETSY1_01965</name>
</gene>
<dbReference type="InterPro" id="IPR050766">
    <property type="entry name" value="Bact_Lucif_Oxidored"/>
</dbReference>
<dbReference type="NCBIfam" id="TIGR04020">
    <property type="entry name" value="seco_metab_LLM"/>
    <property type="match status" value="1"/>
</dbReference>
<dbReference type="PATRIC" id="fig|1429438.4.peg.568"/>
<dbReference type="HOGENOM" id="CLU_027853_3_5_7"/>
<protein>
    <recommendedName>
        <fullName evidence="1">Luciferase-like domain-containing protein</fullName>
    </recommendedName>
</protein>
<dbReference type="GO" id="GO:0016705">
    <property type="term" value="F:oxidoreductase activity, acting on paired donors, with incorporation or reduction of molecular oxygen"/>
    <property type="evidence" value="ECO:0007669"/>
    <property type="project" value="InterPro"/>
</dbReference>
<comment type="caution">
    <text evidence="2">The sequence shown here is derived from an EMBL/GenBank/DDBJ whole genome shotgun (WGS) entry which is preliminary data.</text>
</comment>
<dbReference type="PANTHER" id="PTHR30137">
    <property type="entry name" value="LUCIFERASE-LIKE MONOOXYGENASE"/>
    <property type="match status" value="1"/>
</dbReference>
<keyword evidence="3" id="KW-1185">Reference proteome</keyword>